<keyword evidence="4" id="KW-0067">ATP-binding</keyword>
<evidence type="ECO:0000256" key="3">
    <source>
        <dbReference type="ARBA" id="ARBA00022741"/>
    </source>
</evidence>
<dbReference type="OrthoDB" id="4516745at2"/>
<name>A0A4R4ZLG3_9ACTN</name>
<comment type="similarity">
    <text evidence="1">Belongs to the zeta toxin family.</text>
</comment>
<dbReference type="Proteomes" id="UP000295124">
    <property type="component" value="Unassembled WGS sequence"/>
</dbReference>
<evidence type="ECO:0000256" key="2">
    <source>
        <dbReference type="ARBA" id="ARBA00011963"/>
    </source>
</evidence>
<feature type="domain" description="Zeta toxin" evidence="7">
    <location>
        <begin position="34"/>
        <end position="219"/>
    </location>
</feature>
<comment type="catalytic activity">
    <reaction evidence="6">
        <text>UDP-N-acetyl-alpha-D-glucosamine + ATP = UDP-N-acetyl-alpha-D-glucosamine 3'-phosphate + ADP + H(+)</text>
        <dbReference type="Rhea" id="RHEA:32671"/>
        <dbReference type="ChEBI" id="CHEBI:15378"/>
        <dbReference type="ChEBI" id="CHEBI:30616"/>
        <dbReference type="ChEBI" id="CHEBI:57705"/>
        <dbReference type="ChEBI" id="CHEBI:64353"/>
        <dbReference type="ChEBI" id="CHEBI:456216"/>
        <dbReference type="EC" id="2.7.1.176"/>
    </reaction>
</comment>
<evidence type="ECO:0000313" key="8">
    <source>
        <dbReference type="EMBL" id="TDD57652.1"/>
    </source>
</evidence>
<dbReference type="AlphaFoldDB" id="A0A4R4ZLG3"/>
<evidence type="ECO:0000256" key="1">
    <source>
        <dbReference type="ARBA" id="ARBA00009104"/>
    </source>
</evidence>
<evidence type="ECO:0000256" key="4">
    <source>
        <dbReference type="ARBA" id="ARBA00022840"/>
    </source>
</evidence>
<dbReference type="InterPro" id="IPR027417">
    <property type="entry name" value="P-loop_NTPase"/>
</dbReference>
<evidence type="ECO:0000256" key="6">
    <source>
        <dbReference type="ARBA" id="ARBA00048178"/>
    </source>
</evidence>
<dbReference type="EMBL" id="SMKX01000069">
    <property type="protein sequence ID" value="TDD57652.1"/>
    <property type="molecule type" value="Genomic_DNA"/>
</dbReference>
<keyword evidence="3" id="KW-0547">Nucleotide-binding</keyword>
<dbReference type="SUPFAM" id="SSF52540">
    <property type="entry name" value="P-loop containing nucleoside triphosphate hydrolases"/>
    <property type="match status" value="1"/>
</dbReference>
<dbReference type="GO" id="GO:0016301">
    <property type="term" value="F:kinase activity"/>
    <property type="evidence" value="ECO:0007669"/>
    <property type="project" value="InterPro"/>
</dbReference>
<dbReference type="Gene3D" id="3.40.50.300">
    <property type="entry name" value="P-loop containing nucleotide triphosphate hydrolases"/>
    <property type="match status" value="1"/>
</dbReference>
<sequence length="334" mass="36273">MLMPEVDLERYRLPSALHQQIFQAEIVPERLEPVAPQAHPVVVFIGGQPGAGKTATTEMINHTMGLRGPVAHVCGDFYKPYHPDYSRLMDKDERTAGAFTRLDTRLWHRAAEDWARARGCHTVVETALADPKEFRQASAAFRAAGFRIEVAAMAVPEAMSRLGIVARYLEQAAVHGRGRFVAKSNHDACYRGVPETMAAIEAAQLADNVLVFRRGAVVVAAANRDADGAWTGVRRFADAVTVERSRRWGTTGSLRFCTSLNRIAQQGGPAWHPELRDIARLAAPLVVAGTPLEAAAEGQADASFRAVQACRITSDEGVDSRLTRTAAVVGPGED</sequence>
<dbReference type="Pfam" id="PF06414">
    <property type="entry name" value="Zeta_toxin"/>
    <property type="match status" value="1"/>
</dbReference>
<gene>
    <name evidence="8" type="ORF">E1263_22765</name>
</gene>
<reference evidence="8 9" key="1">
    <citation type="submission" date="2019-03" db="EMBL/GenBank/DDBJ databases">
        <title>Draft genome sequences of novel Actinobacteria.</title>
        <authorList>
            <person name="Sahin N."/>
            <person name="Ay H."/>
            <person name="Saygin H."/>
        </authorList>
    </citation>
    <scope>NUCLEOTIDE SEQUENCE [LARGE SCALE GENOMIC DNA]</scope>
    <source>
        <strain evidence="8 9">JCM 13523</strain>
    </source>
</reference>
<accession>A0A4R4ZLG3</accession>
<dbReference type="GO" id="GO:0005524">
    <property type="term" value="F:ATP binding"/>
    <property type="evidence" value="ECO:0007669"/>
    <property type="project" value="UniProtKB-KW"/>
</dbReference>
<dbReference type="EC" id="2.7.1.176" evidence="2"/>
<organism evidence="8 9">
    <name type="scientific">Kribbella antibiotica</name>
    <dbReference type="NCBI Taxonomy" id="190195"/>
    <lineage>
        <taxon>Bacteria</taxon>
        <taxon>Bacillati</taxon>
        <taxon>Actinomycetota</taxon>
        <taxon>Actinomycetes</taxon>
        <taxon>Propionibacteriales</taxon>
        <taxon>Kribbellaceae</taxon>
        <taxon>Kribbella</taxon>
    </lineage>
</organism>
<protein>
    <recommendedName>
        <fullName evidence="5">UDP-N-acetylglucosamine kinase</fullName>
        <ecNumber evidence="2">2.7.1.176</ecNumber>
    </recommendedName>
    <alternativeName>
        <fullName evidence="5">UDP-N-acetylglucosamine kinase</fullName>
    </alternativeName>
</protein>
<proteinExistence type="inferred from homology"/>
<dbReference type="InterPro" id="IPR010488">
    <property type="entry name" value="Zeta_toxin_domain"/>
</dbReference>
<evidence type="ECO:0000259" key="7">
    <source>
        <dbReference type="Pfam" id="PF06414"/>
    </source>
</evidence>
<keyword evidence="9" id="KW-1185">Reference proteome</keyword>
<evidence type="ECO:0000256" key="5">
    <source>
        <dbReference type="ARBA" id="ARBA00032897"/>
    </source>
</evidence>
<evidence type="ECO:0000313" key="9">
    <source>
        <dbReference type="Proteomes" id="UP000295124"/>
    </source>
</evidence>
<comment type="caution">
    <text evidence="8">The sequence shown here is derived from an EMBL/GenBank/DDBJ whole genome shotgun (WGS) entry which is preliminary data.</text>
</comment>